<gene>
    <name evidence="1" type="ORF">DPMN_109634</name>
</gene>
<comment type="caution">
    <text evidence="1">The sequence shown here is derived from an EMBL/GenBank/DDBJ whole genome shotgun (WGS) entry which is preliminary data.</text>
</comment>
<dbReference type="EMBL" id="JAIWYP010000004">
    <property type="protein sequence ID" value="KAH3836264.1"/>
    <property type="molecule type" value="Genomic_DNA"/>
</dbReference>
<organism evidence="1 2">
    <name type="scientific">Dreissena polymorpha</name>
    <name type="common">Zebra mussel</name>
    <name type="synonym">Mytilus polymorpha</name>
    <dbReference type="NCBI Taxonomy" id="45954"/>
    <lineage>
        <taxon>Eukaryota</taxon>
        <taxon>Metazoa</taxon>
        <taxon>Spiralia</taxon>
        <taxon>Lophotrochozoa</taxon>
        <taxon>Mollusca</taxon>
        <taxon>Bivalvia</taxon>
        <taxon>Autobranchia</taxon>
        <taxon>Heteroconchia</taxon>
        <taxon>Euheterodonta</taxon>
        <taxon>Imparidentia</taxon>
        <taxon>Neoheterodontei</taxon>
        <taxon>Myida</taxon>
        <taxon>Dreissenoidea</taxon>
        <taxon>Dreissenidae</taxon>
        <taxon>Dreissena</taxon>
    </lineage>
</organism>
<dbReference type="Pfam" id="PF13604">
    <property type="entry name" value="AAA_30"/>
    <property type="match status" value="1"/>
</dbReference>
<reference evidence="1" key="1">
    <citation type="journal article" date="2019" name="bioRxiv">
        <title>The Genome of the Zebra Mussel, Dreissena polymorpha: A Resource for Invasive Species Research.</title>
        <authorList>
            <person name="McCartney M.A."/>
            <person name="Auch B."/>
            <person name="Kono T."/>
            <person name="Mallez S."/>
            <person name="Zhang Y."/>
            <person name="Obille A."/>
            <person name="Becker A."/>
            <person name="Abrahante J.E."/>
            <person name="Garbe J."/>
            <person name="Badalamenti J.P."/>
            <person name="Herman A."/>
            <person name="Mangelson H."/>
            <person name="Liachko I."/>
            <person name="Sullivan S."/>
            <person name="Sone E.D."/>
            <person name="Koren S."/>
            <person name="Silverstein K.A.T."/>
            <person name="Beckman K.B."/>
            <person name="Gohl D.M."/>
        </authorList>
    </citation>
    <scope>NUCLEOTIDE SEQUENCE</scope>
    <source>
        <strain evidence="1">Duluth1</strain>
        <tissue evidence="1">Whole animal</tissue>
    </source>
</reference>
<protein>
    <recommendedName>
        <fullName evidence="3">ATP-dependent DNA helicase</fullName>
    </recommendedName>
</protein>
<proteinExistence type="predicted"/>
<accession>A0A9D4QMD1</accession>
<dbReference type="SUPFAM" id="SSF52540">
    <property type="entry name" value="P-loop containing nucleoside triphosphate hydrolases"/>
    <property type="match status" value="1"/>
</dbReference>
<keyword evidence="2" id="KW-1185">Reference proteome</keyword>
<evidence type="ECO:0000313" key="1">
    <source>
        <dbReference type="EMBL" id="KAH3836264.1"/>
    </source>
</evidence>
<sequence>MTILNDKQGEAYRLMSEGHNVVLLGAAGTGKSFILKEFVEEQRKCGKNIGLTCTTGIACSVYSEVVGGAMRINKWSGIEDGRYDPSEIVDVVCNNRKYCDVVQRI</sequence>
<dbReference type="InterPro" id="IPR027417">
    <property type="entry name" value="P-loop_NTPase"/>
</dbReference>
<dbReference type="Proteomes" id="UP000828390">
    <property type="component" value="Unassembled WGS sequence"/>
</dbReference>
<dbReference type="AlphaFoldDB" id="A0A9D4QMD1"/>
<name>A0A9D4QMD1_DREPO</name>
<dbReference type="Gene3D" id="3.40.50.300">
    <property type="entry name" value="P-loop containing nucleotide triphosphate hydrolases"/>
    <property type="match status" value="1"/>
</dbReference>
<evidence type="ECO:0008006" key="3">
    <source>
        <dbReference type="Google" id="ProtNLM"/>
    </source>
</evidence>
<evidence type="ECO:0000313" key="2">
    <source>
        <dbReference type="Proteomes" id="UP000828390"/>
    </source>
</evidence>
<reference evidence="1" key="2">
    <citation type="submission" date="2020-11" db="EMBL/GenBank/DDBJ databases">
        <authorList>
            <person name="McCartney M.A."/>
            <person name="Auch B."/>
            <person name="Kono T."/>
            <person name="Mallez S."/>
            <person name="Becker A."/>
            <person name="Gohl D.M."/>
            <person name="Silverstein K.A.T."/>
            <person name="Koren S."/>
            <person name="Bechman K.B."/>
            <person name="Herman A."/>
            <person name="Abrahante J.E."/>
            <person name="Garbe J."/>
        </authorList>
    </citation>
    <scope>NUCLEOTIDE SEQUENCE</scope>
    <source>
        <strain evidence="1">Duluth1</strain>
        <tissue evidence="1">Whole animal</tissue>
    </source>
</reference>